<proteinExistence type="predicted"/>
<dbReference type="PANTHER" id="PTHR36966:SF1">
    <property type="entry name" value="REP-ASSOCIATED TYROSINE TRANSPOSASE"/>
    <property type="match status" value="1"/>
</dbReference>
<sequence>MSQGYQIINQSAIHYMTFQVVDWVDIFTRQVYRDIVLDSFRYSQKEKGLWLYAYVIMSNHIHLIAASKEGKLSDLVRDIKKFTAAKILKAIETEPESRRDWLLKRFEFAARSKSNMKTLQFWTHENHAIEIFSDKFFFQKADYIHLNPVRAGIVAKPEDYLYSSASNFVDKGGLIGIEYFDARFIDGSRKTTYW</sequence>
<dbReference type="OrthoDB" id="9788881at2"/>
<dbReference type="Gene3D" id="3.30.70.1290">
    <property type="entry name" value="Transposase IS200-like"/>
    <property type="match status" value="1"/>
</dbReference>
<evidence type="ECO:0000313" key="3">
    <source>
        <dbReference type="Proteomes" id="UP000293162"/>
    </source>
</evidence>
<reference evidence="2 3" key="1">
    <citation type="submission" date="2019-02" db="EMBL/GenBank/DDBJ databases">
        <title>Bacterial novel species Emticicia sp. 17J42-9 isolated from soil.</title>
        <authorList>
            <person name="Jung H.-Y."/>
        </authorList>
    </citation>
    <scope>NUCLEOTIDE SEQUENCE [LARGE SCALE GENOMIC DNA]</scope>
    <source>
        <strain evidence="2 3">17J42-9</strain>
    </source>
</reference>
<feature type="domain" description="Transposase IS200-like" evidence="1">
    <location>
        <begin position="9"/>
        <end position="147"/>
    </location>
</feature>
<dbReference type="RefSeq" id="WP_130023369.1">
    <property type="nucleotide sequence ID" value="NZ_SEWF01000044.1"/>
</dbReference>
<protein>
    <submittedName>
        <fullName evidence="2">Transposase</fullName>
    </submittedName>
</protein>
<dbReference type="Proteomes" id="UP000293162">
    <property type="component" value="Unassembled WGS sequence"/>
</dbReference>
<dbReference type="GO" id="GO:0043565">
    <property type="term" value="F:sequence-specific DNA binding"/>
    <property type="evidence" value="ECO:0007669"/>
    <property type="project" value="TreeGrafter"/>
</dbReference>
<accession>A0A4Q5LV82</accession>
<keyword evidence="3" id="KW-1185">Reference proteome</keyword>
<name>A0A4Q5LV82_9BACT</name>
<comment type="caution">
    <text evidence="2">The sequence shown here is derived from an EMBL/GenBank/DDBJ whole genome shotgun (WGS) entry which is preliminary data.</text>
</comment>
<dbReference type="InterPro" id="IPR002686">
    <property type="entry name" value="Transposase_17"/>
</dbReference>
<dbReference type="GO" id="GO:0006313">
    <property type="term" value="P:DNA transposition"/>
    <property type="evidence" value="ECO:0007669"/>
    <property type="project" value="InterPro"/>
</dbReference>
<dbReference type="SUPFAM" id="SSF143422">
    <property type="entry name" value="Transposase IS200-like"/>
    <property type="match status" value="1"/>
</dbReference>
<evidence type="ECO:0000259" key="1">
    <source>
        <dbReference type="SMART" id="SM01321"/>
    </source>
</evidence>
<organism evidence="2 3">
    <name type="scientific">Emticicia agri</name>
    <dbReference type="NCBI Taxonomy" id="2492393"/>
    <lineage>
        <taxon>Bacteria</taxon>
        <taxon>Pseudomonadati</taxon>
        <taxon>Bacteroidota</taxon>
        <taxon>Cytophagia</taxon>
        <taxon>Cytophagales</taxon>
        <taxon>Leadbetterellaceae</taxon>
        <taxon>Emticicia</taxon>
    </lineage>
</organism>
<dbReference type="AlphaFoldDB" id="A0A4Q5LV82"/>
<dbReference type="InterPro" id="IPR036515">
    <property type="entry name" value="Transposase_17_sf"/>
</dbReference>
<dbReference type="Pfam" id="PF01797">
    <property type="entry name" value="Y1_Tnp"/>
    <property type="match status" value="1"/>
</dbReference>
<dbReference type="EMBL" id="SEWF01000044">
    <property type="protein sequence ID" value="RYU93455.1"/>
    <property type="molecule type" value="Genomic_DNA"/>
</dbReference>
<gene>
    <name evidence="2" type="ORF">EWM59_21775</name>
</gene>
<dbReference type="GO" id="GO:0004803">
    <property type="term" value="F:transposase activity"/>
    <property type="evidence" value="ECO:0007669"/>
    <property type="project" value="InterPro"/>
</dbReference>
<dbReference type="PANTHER" id="PTHR36966">
    <property type="entry name" value="REP-ASSOCIATED TYROSINE TRANSPOSASE"/>
    <property type="match status" value="1"/>
</dbReference>
<dbReference type="NCBIfam" id="NF047646">
    <property type="entry name" value="REP_Tyr_transpos"/>
    <property type="match status" value="1"/>
</dbReference>
<evidence type="ECO:0000313" key="2">
    <source>
        <dbReference type="EMBL" id="RYU93455.1"/>
    </source>
</evidence>
<dbReference type="InterPro" id="IPR052715">
    <property type="entry name" value="RAYT_transposase"/>
</dbReference>
<dbReference type="SMART" id="SM01321">
    <property type="entry name" value="Y1_Tnp"/>
    <property type="match status" value="1"/>
</dbReference>